<reference evidence="2 3" key="1">
    <citation type="journal article" date="2011" name="J. Gen. Appl. Microbiol.">
        <title>Draft genome sequencing of the enigmatic yeast Saitoella complicata.</title>
        <authorList>
            <person name="Nishida H."/>
            <person name="Hamamoto M."/>
            <person name="Sugiyama J."/>
        </authorList>
    </citation>
    <scope>NUCLEOTIDE SEQUENCE [LARGE SCALE GENOMIC DNA]</scope>
    <source>
        <strain evidence="2 3">NRRL Y-17804</strain>
    </source>
</reference>
<reference evidence="2 3" key="3">
    <citation type="journal article" date="2015" name="Genome Announc.">
        <title>Draft Genome Sequence of the Archiascomycetous Yeast Saitoella complicata.</title>
        <authorList>
            <person name="Yamauchi K."/>
            <person name="Kondo S."/>
            <person name="Hamamoto M."/>
            <person name="Takahashi Y."/>
            <person name="Ogura Y."/>
            <person name="Hayashi T."/>
            <person name="Nishida H."/>
        </authorList>
    </citation>
    <scope>NUCLEOTIDE SEQUENCE [LARGE SCALE GENOMIC DNA]</scope>
    <source>
        <strain evidence="2 3">NRRL Y-17804</strain>
    </source>
</reference>
<sequence>MTFPSFQSVFQPSKSTQQHQPKSTNKIGSISIDLANRTDRQNYLNTFGPSSAAFPASNGPGTHISLTTPNSGHPNLQ</sequence>
<evidence type="ECO:0000313" key="2">
    <source>
        <dbReference type="EMBL" id="GAO46057.1"/>
    </source>
</evidence>
<name>A0A0E9N818_SAICN</name>
<evidence type="ECO:0000313" key="3">
    <source>
        <dbReference type="Proteomes" id="UP000033140"/>
    </source>
</evidence>
<feature type="region of interest" description="Disordered" evidence="1">
    <location>
        <begin position="43"/>
        <end position="77"/>
    </location>
</feature>
<reference evidence="2 3" key="2">
    <citation type="journal article" date="2014" name="J. Gen. Appl. Microbiol.">
        <title>The early diverging ascomycetous budding yeast Saitoella complicata has three histone deacetylases belonging to the Clr6, Hos2, and Rpd3 lineages.</title>
        <authorList>
            <person name="Nishida H."/>
            <person name="Matsumoto T."/>
            <person name="Kondo S."/>
            <person name="Hamamoto M."/>
            <person name="Yoshikawa H."/>
        </authorList>
    </citation>
    <scope>NUCLEOTIDE SEQUENCE [LARGE SCALE GENOMIC DNA]</scope>
    <source>
        <strain evidence="2 3">NRRL Y-17804</strain>
    </source>
</reference>
<feature type="region of interest" description="Disordered" evidence="1">
    <location>
        <begin position="1"/>
        <end position="29"/>
    </location>
</feature>
<feature type="compositionally biased region" description="Polar residues" evidence="1">
    <location>
        <begin position="1"/>
        <end position="28"/>
    </location>
</feature>
<dbReference type="Proteomes" id="UP000033140">
    <property type="component" value="Unassembled WGS sequence"/>
</dbReference>
<comment type="caution">
    <text evidence="2">The sequence shown here is derived from an EMBL/GenBank/DDBJ whole genome shotgun (WGS) entry which is preliminary data.</text>
</comment>
<organism evidence="2 3">
    <name type="scientific">Saitoella complicata (strain BCRC 22490 / CBS 7301 / JCM 7358 / NBRC 10748 / NRRL Y-17804)</name>
    <dbReference type="NCBI Taxonomy" id="698492"/>
    <lineage>
        <taxon>Eukaryota</taxon>
        <taxon>Fungi</taxon>
        <taxon>Dikarya</taxon>
        <taxon>Ascomycota</taxon>
        <taxon>Taphrinomycotina</taxon>
        <taxon>Taphrinomycotina incertae sedis</taxon>
        <taxon>Saitoella</taxon>
    </lineage>
</organism>
<feature type="compositionally biased region" description="Polar residues" evidence="1">
    <location>
        <begin position="64"/>
        <end position="77"/>
    </location>
</feature>
<dbReference type="AlphaFoldDB" id="A0A0E9N818"/>
<proteinExistence type="predicted"/>
<gene>
    <name evidence="2" type="ORF">G7K_0300-t1</name>
</gene>
<accession>A0A0E9N818</accession>
<dbReference type="EMBL" id="BACD03000002">
    <property type="protein sequence ID" value="GAO46057.1"/>
    <property type="molecule type" value="Genomic_DNA"/>
</dbReference>
<protein>
    <submittedName>
        <fullName evidence="2">Uncharacterized protein</fullName>
    </submittedName>
</protein>
<evidence type="ECO:0000256" key="1">
    <source>
        <dbReference type="SAM" id="MobiDB-lite"/>
    </source>
</evidence>
<keyword evidence="3" id="KW-1185">Reference proteome</keyword>